<protein>
    <submittedName>
        <fullName evidence="1">DUF4279 domain-containing protein</fullName>
    </submittedName>
</protein>
<organism evidence="1 2">
    <name type="scientific">Thalassotalea nanhaiensis</name>
    <dbReference type="NCBI Taxonomy" id="3065648"/>
    <lineage>
        <taxon>Bacteria</taxon>
        <taxon>Pseudomonadati</taxon>
        <taxon>Pseudomonadota</taxon>
        <taxon>Gammaproteobacteria</taxon>
        <taxon>Alteromonadales</taxon>
        <taxon>Colwelliaceae</taxon>
        <taxon>Thalassotalea</taxon>
    </lineage>
</organism>
<evidence type="ECO:0000313" key="2">
    <source>
        <dbReference type="Proteomes" id="UP001248581"/>
    </source>
</evidence>
<dbReference type="InterPro" id="IPR025459">
    <property type="entry name" value="DUF4279"/>
</dbReference>
<reference evidence="2" key="1">
    <citation type="submission" date="2023-09" db="EMBL/GenBank/DDBJ databases">
        <authorList>
            <person name="Li S."/>
            <person name="Li X."/>
            <person name="Zhang C."/>
            <person name="Zhao Z."/>
        </authorList>
    </citation>
    <scope>NUCLEOTIDE SEQUENCE [LARGE SCALE GENOMIC DNA]</scope>
    <source>
        <strain evidence="2">SQ345</strain>
    </source>
</reference>
<sequence>MAVISKTKLSLRVIGDELIPDEVSNLLGCEPTIERRKGEPFSWNKQLEQHRLAKSGMWRLEAKDKIPGNINEQISELLIQTSSDMDVWRSLSEKYTIDLFCGFFMESCMEGISLSSQSIKDLADRFIEIEFDIYGPDDE</sequence>
<dbReference type="Pfam" id="PF14106">
    <property type="entry name" value="DUF4279"/>
    <property type="match status" value="1"/>
</dbReference>
<keyword evidence="2" id="KW-1185">Reference proteome</keyword>
<name>A0ABY9THV0_9GAMM</name>
<accession>A0ABY9THV0</accession>
<dbReference type="Proteomes" id="UP001248581">
    <property type="component" value="Chromosome"/>
</dbReference>
<dbReference type="EMBL" id="CP134146">
    <property type="protein sequence ID" value="WNC67370.1"/>
    <property type="molecule type" value="Genomic_DNA"/>
</dbReference>
<proteinExistence type="predicted"/>
<evidence type="ECO:0000313" key="1">
    <source>
        <dbReference type="EMBL" id="WNC67370.1"/>
    </source>
</evidence>
<dbReference type="RefSeq" id="WP_348386530.1">
    <property type="nucleotide sequence ID" value="NZ_CP134146.1"/>
</dbReference>
<gene>
    <name evidence="1" type="ORF">RI845_12670</name>
</gene>